<evidence type="ECO:0000256" key="8">
    <source>
        <dbReference type="ARBA" id="ARBA00023224"/>
    </source>
</evidence>
<keyword evidence="6 10" id="KW-0472">Membrane</keyword>
<evidence type="ECO:0000256" key="6">
    <source>
        <dbReference type="ARBA" id="ARBA00023136"/>
    </source>
</evidence>
<keyword evidence="4 10" id="KW-1133">Transmembrane helix</keyword>
<dbReference type="AlphaFoldDB" id="A0AAF3FIS7"/>
<keyword evidence="3 9" id="KW-0812">Transmembrane</keyword>
<accession>A0AAF3FIS7</accession>
<evidence type="ECO:0000313" key="14">
    <source>
        <dbReference type="WBParaSite" id="MBELARI_LOCUS7032"/>
    </source>
</evidence>
<dbReference type="InterPro" id="IPR000611">
    <property type="entry name" value="NPY_rcpt"/>
</dbReference>
<evidence type="ECO:0000256" key="3">
    <source>
        <dbReference type="ARBA" id="ARBA00022692"/>
    </source>
</evidence>
<feature type="transmembrane region" description="Helical" evidence="10">
    <location>
        <begin position="105"/>
        <end position="125"/>
    </location>
</feature>
<keyword evidence="8 9" id="KW-0807">Transducer</keyword>
<keyword evidence="7 9" id="KW-0675">Receptor</keyword>
<evidence type="ECO:0000256" key="1">
    <source>
        <dbReference type="ARBA" id="ARBA00004141"/>
    </source>
</evidence>
<feature type="domain" description="G-protein coupled receptors family 1 profile" evidence="11">
    <location>
        <begin position="46"/>
        <end position="309"/>
    </location>
</feature>
<sequence>MDVNITTISRTYEEACKIKGNPLDVLWVRVVLFSLYCLVFMVAVFGNLLVVYVVTNNRRMHSVTNIFICNLAISDLLVNFTSLWLTPVYTYVGHWIWGGWLCHGLPLFQGASIFISTLTLMAIAVDRYFVIVQNSTIAQLNDRVSITKCVAIVSCIWCTSLLLVLPYGYHMKYTYIRLPCDFFVCTEDWQNKKWLKKIYGMTVMFLQFVVPFTIIGISYAMIWIFLKGHEQDFSARGSHSIQRDTARKKRLLRMLVTMVCLFAMCWLPLNVLNLLRDLELVAWLKAPQFVFLVTHLISMTGTCWNPILYAWMNDSFRKEFMMAIPCLRRSALARRVRTDSVPASVRINCPQSSLFMDHPYRYSQQFSFGEKGYTWWQSIKEAVYGRRDKEMDLVTKSANLSDKESQTVRETMITNPDEGSVSECDESCHL</sequence>
<dbReference type="PRINTS" id="PR01012">
    <property type="entry name" value="NRPEPTIDEYR"/>
</dbReference>
<feature type="transmembrane region" description="Helical" evidence="10">
    <location>
        <begin position="30"/>
        <end position="54"/>
    </location>
</feature>
<dbReference type="GO" id="GO:0043005">
    <property type="term" value="C:neuron projection"/>
    <property type="evidence" value="ECO:0007669"/>
    <property type="project" value="TreeGrafter"/>
</dbReference>
<keyword evidence="12" id="KW-1185">Reference proteome</keyword>
<comment type="subcellular location">
    <subcellularLocation>
        <location evidence="1">Membrane</location>
        <topology evidence="1">Multi-pass membrane protein</topology>
    </subcellularLocation>
</comment>
<feature type="transmembrane region" description="Helical" evidence="10">
    <location>
        <begin position="66"/>
        <end position="85"/>
    </location>
</feature>
<protein>
    <submittedName>
        <fullName evidence="13 14">G-protein coupled receptors family 1 profile domain-containing protein</fullName>
    </submittedName>
</protein>
<feature type="transmembrane region" description="Helical" evidence="10">
    <location>
        <begin position="198"/>
        <end position="226"/>
    </location>
</feature>
<dbReference type="PANTHER" id="PTHR24235">
    <property type="entry name" value="NEUROPEPTIDE Y RECEPTOR"/>
    <property type="match status" value="1"/>
</dbReference>
<dbReference type="Proteomes" id="UP000887575">
    <property type="component" value="Unassembled WGS sequence"/>
</dbReference>
<dbReference type="InterPro" id="IPR017452">
    <property type="entry name" value="GPCR_Rhodpsn_7TM"/>
</dbReference>
<keyword evidence="5 9" id="KW-0297">G-protein coupled receptor</keyword>
<comment type="similarity">
    <text evidence="2 9">Belongs to the G-protein coupled receptor 1 family.</text>
</comment>
<dbReference type="SMART" id="SM01381">
    <property type="entry name" value="7TM_GPCR_Srsx"/>
    <property type="match status" value="1"/>
</dbReference>
<feature type="transmembrane region" description="Helical" evidence="10">
    <location>
        <begin position="146"/>
        <end position="169"/>
    </location>
</feature>
<dbReference type="CDD" id="cd15203">
    <property type="entry name" value="7tmA_NPYR-like"/>
    <property type="match status" value="1"/>
</dbReference>
<name>A0AAF3FIS7_9BILA</name>
<evidence type="ECO:0000259" key="11">
    <source>
        <dbReference type="PROSITE" id="PS50262"/>
    </source>
</evidence>
<dbReference type="GO" id="GO:0042923">
    <property type="term" value="F:neuropeptide binding"/>
    <property type="evidence" value="ECO:0007669"/>
    <property type="project" value="TreeGrafter"/>
</dbReference>
<dbReference type="PROSITE" id="PS50262">
    <property type="entry name" value="G_PROTEIN_RECEP_F1_2"/>
    <property type="match status" value="1"/>
</dbReference>
<organism evidence="12 14">
    <name type="scientific">Mesorhabditis belari</name>
    <dbReference type="NCBI Taxonomy" id="2138241"/>
    <lineage>
        <taxon>Eukaryota</taxon>
        <taxon>Metazoa</taxon>
        <taxon>Ecdysozoa</taxon>
        <taxon>Nematoda</taxon>
        <taxon>Chromadorea</taxon>
        <taxon>Rhabditida</taxon>
        <taxon>Rhabditina</taxon>
        <taxon>Rhabditomorpha</taxon>
        <taxon>Rhabditoidea</taxon>
        <taxon>Rhabditidae</taxon>
        <taxon>Mesorhabditinae</taxon>
        <taxon>Mesorhabditis</taxon>
    </lineage>
</organism>
<dbReference type="PRINTS" id="PR00237">
    <property type="entry name" value="GPCRRHODOPSN"/>
</dbReference>
<evidence type="ECO:0000256" key="9">
    <source>
        <dbReference type="RuleBase" id="RU000688"/>
    </source>
</evidence>
<dbReference type="Gene3D" id="1.20.1070.10">
    <property type="entry name" value="Rhodopsin 7-helix transmembrane proteins"/>
    <property type="match status" value="1"/>
</dbReference>
<evidence type="ECO:0000313" key="12">
    <source>
        <dbReference type="Proteomes" id="UP000887575"/>
    </source>
</evidence>
<evidence type="ECO:0000256" key="5">
    <source>
        <dbReference type="ARBA" id="ARBA00023040"/>
    </source>
</evidence>
<evidence type="ECO:0000256" key="4">
    <source>
        <dbReference type="ARBA" id="ARBA00022989"/>
    </source>
</evidence>
<dbReference type="GO" id="GO:0004983">
    <property type="term" value="F:neuropeptide Y receptor activity"/>
    <property type="evidence" value="ECO:0007669"/>
    <property type="project" value="InterPro"/>
</dbReference>
<reference evidence="13 14" key="1">
    <citation type="submission" date="2024-02" db="UniProtKB">
        <authorList>
            <consortium name="WormBaseParasite"/>
        </authorList>
    </citation>
    <scope>IDENTIFICATION</scope>
</reference>
<dbReference type="WBParaSite" id="MBELARI_LOCUS7032">
    <property type="protein sequence ID" value="MBELARI_LOCUS7032"/>
    <property type="gene ID" value="MBELARI_LOCUS7032"/>
</dbReference>
<evidence type="ECO:0000256" key="7">
    <source>
        <dbReference type="ARBA" id="ARBA00023170"/>
    </source>
</evidence>
<feature type="transmembrane region" description="Helical" evidence="10">
    <location>
        <begin position="289"/>
        <end position="312"/>
    </location>
</feature>
<evidence type="ECO:0000256" key="2">
    <source>
        <dbReference type="ARBA" id="ARBA00010663"/>
    </source>
</evidence>
<dbReference type="PROSITE" id="PS00237">
    <property type="entry name" value="G_PROTEIN_RECEP_F1_1"/>
    <property type="match status" value="1"/>
</dbReference>
<feature type="transmembrane region" description="Helical" evidence="10">
    <location>
        <begin position="251"/>
        <end position="269"/>
    </location>
</feature>
<dbReference type="InterPro" id="IPR000276">
    <property type="entry name" value="GPCR_Rhodpsn"/>
</dbReference>
<dbReference type="PANTHER" id="PTHR24235:SF29">
    <property type="entry name" value="GH23382P"/>
    <property type="match status" value="1"/>
</dbReference>
<dbReference type="WBParaSite" id="MBELARI_LOCUS14689">
    <property type="protein sequence ID" value="MBELARI_LOCUS14689"/>
    <property type="gene ID" value="MBELARI_LOCUS14689"/>
</dbReference>
<dbReference type="GO" id="GO:0005886">
    <property type="term" value="C:plasma membrane"/>
    <property type="evidence" value="ECO:0007669"/>
    <property type="project" value="TreeGrafter"/>
</dbReference>
<dbReference type="Pfam" id="PF00001">
    <property type="entry name" value="7tm_1"/>
    <property type="match status" value="1"/>
</dbReference>
<proteinExistence type="inferred from homology"/>
<evidence type="ECO:0000256" key="10">
    <source>
        <dbReference type="SAM" id="Phobius"/>
    </source>
</evidence>
<evidence type="ECO:0000313" key="13">
    <source>
        <dbReference type="WBParaSite" id="MBELARI_LOCUS14689"/>
    </source>
</evidence>
<dbReference type="SUPFAM" id="SSF81321">
    <property type="entry name" value="Family A G protein-coupled receptor-like"/>
    <property type="match status" value="1"/>
</dbReference>